<dbReference type="Proteomes" id="UP001589844">
    <property type="component" value="Unassembled WGS sequence"/>
</dbReference>
<evidence type="ECO:0008006" key="4">
    <source>
        <dbReference type="Google" id="ProtNLM"/>
    </source>
</evidence>
<dbReference type="EMBL" id="JBHLXJ010000015">
    <property type="protein sequence ID" value="MFC0350836.1"/>
    <property type="molecule type" value="Genomic_DNA"/>
</dbReference>
<evidence type="ECO:0000313" key="2">
    <source>
        <dbReference type="EMBL" id="MFC0350836.1"/>
    </source>
</evidence>
<evidence type="ECO:0000313" key="3">
    <source>
        <dbReference type="Proteomes" id="UP001589844"/>
    </source>
</evidence>
<gene>
    <name evidence="2" type="ORF">ACFFJH_13540</name>
</gene>
<name>A0ABV6IG83_9BURK</name>
<comment type="caution">
    <text evidence="2">The sequence shown here is derived from an EMBL/GenBank/DDBJ whole genome shotgun (WGS) entry which is preliminary data.</text>
</comment>
<keyword evidence="1" id="KW-1133">Transmembrane helix</keyword>
<reference evidence="2 3" key="1">
    <citation type="submission" date="2024-09" db="EMBL/GenBank/DDBJ databases">
        <authorList>
            <person name="Sun Q."/>
            <person name="Mori K."/>
        </authorList>
    </citation>
    <scope>NUCLEOTIDE SEQUENCE [LARGE SCALE GENOMIC DNA]</scope>
    <source>
        <strain evidence="2 3">CCM 8677</strain>
    </source>
</reference>
<protein>
    <recommendedName>
        <fullName evidence="4">Carboxypeptidase regulatory-like domain-containing protein</fullName>
    </recommendedName>
</protein>
<organism evidence="2 3">
    <name type="scientific">Undibacterium danionis</name>
    <dbReference type="NCBI Taxonomy" id="1812100"/>
    <lineage>
        <taxon>Bacteria</taxon>
        <taxon>Pseudomonadati</taxon>
        <taxon>Pseudomonadota</taxon>
        <taxon>Betaproteobacteria</taxon>
        <taxon>Burkholderiales</taxon>
        <taxon>Oxalobacteraceae</taxon>
        <taxon>Undibacterium</taxon>
    </lineage>
</organism>
<keyword evidence="1" id="KW-0812">Transmembrane</keyword>
<accession>A0ABV6IG83</accession>
<keyword evidence="3" id="KW-1185">Reference proteome</keyword>
<evidence type="ECO:0000256" key="1">
    <source>
        <dbReference type="SAM" id="Phobius"/>
    </source>
</evidence>
<feature type="transmembrane region" description="Helical" evidence="1">
    <location>
        <begin position="21"/>
        <end position="41"/>
    </location>
</feature>
<proteinExistence type="predicted"/>
<dbReference type="RefSeq" id="WP_390213377.1">
    <property type="nucleotide sequence ID" value="NZ_JBHLXJ010000015.1"/>
</dbReference>
<sequence length="297" mass="30153">MSKSGLGRFKGRVILIKLDKKLVIVGSALLAALVGCGGFVYTTVGGTVKGLTTDGKSTLVLVDEAGYNTTLTADGTFSFKVASNAAYNISVYTQPNPVNCVVSNGSGKMTGEAPVSNISVNCSPNIPLSGVLTGLDSTKTLQLAVNDVQQTAITANGAFDLQTYVVNKKAYEVKVSIPPAAQVCTVQNGKGTADINNLAAAKNIAIDCIAGVPVGGTLAGLKVGTVLGLTNNGTDVRNMLADGTFTFNFSLLDGAAYDVQVSTQPTGQKCTVTNGTGKASSAAPDASQKISVTCVAT</sequence>
<keyword evidence="1" id="KW-0472">Membrane</keyword>